<dbReference type="Pfam" id="PF12019">
    <property type="entry name" value="GspH"/>
    <property type="match status" value="1"/>
</dbReference>
<comment type="caution">
    <text evidence="12">The sequence shown here is derived from an EMBL/GenBank/DDBJ whole genome shotgun (WGS) entry which is preliminary data.</text>
</comment>
<organism evidence="12 13">
    <name type="scientific">Rhodanobacter terrae</name>
    <dbReference type="NCBI Taxonomy" id="418647"/>
    <lineage>
        <taxon>Bacteria</taxon>
        <taxon>Pseudomonadati</taxon>
        <taxon>Pseudomonadota</taxon>
        <taxon>Gammaproteobacteria</taxon>
        <taxon>Lysobacterales</taxon>
        <taxon>Rhodanobacteraceae</taxon>
        <taxon>Rhodanobacter</taxon>
    </lineage>
</organism>
<evidence type="ECO:0000256" key="10">
    <source>
        <dbReference type="ARBA" id="ARBA00030775"/>
    </source>
</evidence>
<evidence type="ECO:0000256" key="3">
    <source>
        <dbReference type="ARBA" id="ARBA00022475"/>
    </source>
</evidence>
<keyword evidence="3" id="KW-1003">Cell membrane</keyword>
<sequence>MRLSRSHGFTLIEMLVTLAVFAVLLMIAVPSMRPFLQSQSVKNASMDISSAVALARSEAIKRNATVDVTANNAADWSQGWVVSQTTPIATIRKQAALGNIVITATPSGGSFTFDGNGRMTTTGATFTIAPLDKTAPQPLCLTVTVGATGRVESTKVTCT</sequence>
<evidence type="ECO:0000256" key="4">
    <source>
        <dbReference type="ARBA" id="ARBA00022481"/>
    </source>
</evidence>
<dbReference type="InterPro" id="IPR045584">
    <property type="entry name" value="Pilin-like"/>
</dbReference>
<dbReference type="Proteomes" id="UP001596111">
    <property type="component" value="Unassembled WGS sequence"/>
</dbReference>
<protein>
    <recommendedName>
        <fullName evidence="2">Type II secretion system protein H</fullName>
    </recommendedName>
    <alternativeName>
        <fullName evidence="10">General secretion pathway protein H</fullName>
    </alternativeName>
</protein>
<keyword evidence="6" id="KW-0812">Transmembrane</keyword>
<dbReference type="Gene3D" id="3.55.40.10">
    <property type="entry name" value="minor pseudopilin epsh domain"/>
    <property type="match status" value="1"/>
</dbReference>
<keyword evidence="8" id="KW-0472">Membrane</keyword>
<dbReference type="NCBIfam" id="TIGR02532">
    <property type="entry name" value="IV_pilin_GFxxxE"/>
    <property type="match status" value="1"/>
</dbReference>
<keyword evidence="4" id="KW-0488">Methylation</keyword>
<feature type="domain" description="General secretion pathway GspH" evidence="11">
    <location>
        <begin position="45"/>
        <end position="149"/>
    </location>
</feature>
<evidence type="ECO:0000256" key="9">
    <source>
        <dbReference type="ARBA" id="ARBA00025772"/>
    </source>
</evidence>
<comment type="similarity">
    <text evidence="9">Belongs to the GSP H family.</text>
</comment>
<evidence type="ECO:0000256" key="7">
    <source>
        <dbReference type="ARBA" id="ARBA00022989"/>
    </source>
</evidence>
<dbReference type="SUPFAM" id="SSF54523">
    <property type="entry name" value="Pili subunits"/>
    <property type="match status" value="1"/>
</dbReference>
<dbReference type="Pfam" id="PF07963">
    <property type="entry name" value="N_methyl"/>
    <property type="match status" value="1"/>
</dbReference>
<dbReference type="EMBL" id="JBHSNG010000012">
    <property type="protein sequence ID" value="MFC5581906.1"/>
    <property type="molecule type" value="Genomic_DNA"/>
</dbReference>
<dbReference type="InterPro" id="IPR012902">
    <property type="entry name" value="N_methyl_site"/>
</dbReference>
<evidence type="ECO:0000256" key="6">
    <source>
        <dbReference type="ARBA" id="ARBA00022692"/>
    </source>
</evidence>
<evidence type="ECO:0000256" key="2">
    <source>
        <dbReference type="ARBA" id="ARBA00021549"/>
    </source>
</evidence>
<name>A0ABW0SXZ6_9GAMM</name>
<proteinExistence type="inferred from homology"/>
<evidence type="ECO:0000256" key="5">
    <source>
        <dbReference type="ARBA" id="ARBA00022519"/>
    </source>
</evidence>
<evidence type="ECO:0000313" key="12">
    <source>
        <dbReference type="EMBL" id="MFC5581906.1"/>
    </source>
</evidence>
<evidence type="ECO:0000313" key="13">
    <source>
        <dbReference type="Proteomes" id="UP001596111"/>
    </source>
</evidence>
<evidence type="ECO:0000259" key="11">
    <source>
        <dbReference type="Pfam" id="PF12019"/>
    </source>
</evidence>
<evidence type="ECO:0000256" key="8">
    <source>
        <dbReference type="ARBA" id="ARBA00023136"/>
    </source>
</evidence>
<keyword evidence="5" id="KW-0997">Cell inner membrane</keyword>
<keyword evidence="7" id="KW-1133">Transmembrane helix</keyword>
<accession>A0ABW0SXZ6</accession>
<reference evidence="13" key="1">
    <citation type="journal article" date="2019" name="Int. J. Syst. Evol. Microbiol.">
        <title>The Global Catalogue of Microorganisms (GCM) 10K type strain sequencing project: providing services to taxonomists for standard genome sequencing and annotation.</title>
        <authorList>
            <consortium name="The Broad Institute Genomics Platform"/>
            <consortium name="The Broad Institute Genome Sequencing Center for Infectious Disease"/>
            <person name="Wu L."/>
            <person name="Ma J."/>
        </authorList>
    </citation>
    <scope>NUCLEOTIDE SEQUENCE [LARGE SCALE GENOMIC DNA]</scope>
    <source>
        <strain evidence="13">CGMCC 1.13587</strain>
    </source>
</reference>
<dbReference type="PROSITE" id="PS00409">
    <property type="entry name" value="PROKAR_NTER_METHYL"/>
    <property type="match status" value="1"/>
</dbReference>
<keyword evidence="13" id="KW-1185">Reference proteome</keyword>
<comment type="subcellular location">
    <subcellularLocation>
        <location evidence="1">Cell inner membrane</location>
        <topology evidence="1">Single-pass membrane protein</topology>
    </subcellularLocation>
</comment>
<evidence type="ECO:0000256" key="1">
    <source>
        <dbReference type="ARBA" id="ARBA00004377"/>
    </source>
</evidence>
<dbReference type="InterPro" id="IPR022346">
    <property type="entry name" value="T2SS_GspH"/>
</dbReference>
<dbReference type="RefSeq" id="WP_377327483.1">
    <property type="nucleotide sequence ID" value="NZ_JBHSNG010000012.1"/>
</dbReference>
<gene>
    <name evidence="12" type="ORF">ACFPPB_12355</name>
</gene>